<dbReference type="InterPro" id="IPR005702">
    <property type="entry name" value="Wzc-like_C"/>
</dbReference>
<comment type="caution">
    <text evidence="12">The sequence shown here is derived from an EMBL/GenBank/DDBJ whole genome shotgun (WGS) entry which is preliminary data.</text>
</comment>
<dbReference type="InterPro" id="IPR033756">
    <property type="entry name" value="YlxH/NBP35"/>
</dbReference>
<evidence type="ECO:0000256" key="1">
    <source>
        <dbReference type="ARBA" id="ARBA00004651"/>
    </source>
</evidence>
<dbReference type="InterPro" id="IPR003856">
    <property type="entry name" value="LPS_length_determ_N"/>
</dbReference>
<dbReference type="Pfam" id="PF02706">
    <property type="entry name" value="Wzz"/>
    <property type="match status" value="1"/>
</dbReference>
<dbReference type="PANTHER" id="PTHR32309:SF13">
    <property type="entry name" value="FERRIC ENTEROBACTIN TRANSPORT PROTEIN FEPE"/>
    <property type="match status" value="1"/>
</dbReference>
<evidence type="ECO:0000259" key="11">
    <source>
        <dbReference type="Pfam" id="PF02706"/>
    </source>
</evidence>
<organism evidence="12 13">
    <name type="scientific">Plantibacter elymi</name>
    <name type="common">nom. nud.</name>
    <dbReference type="NCBI Taxonomy" id="199708"/>
    <lineage>
        <taxon>Bacteria</taxon>
        <taxon>Bacillati</taxon>
        <taxon>Actinomycetota</taxon>
        <taxon>Actinomycetes</taxon>
        <taxon>Micrococcales</taxon>
        <taxon>Microbacteriaceae</taxon>
        <taxon>Plantibacter</taxon>
    </lineage>
</organism>
<evidence type="ECO:0000313" key="13">
    <source>
        <dbReference type="Proteomes" id="UP000194464"/>
    </source>
</evidence>
<dbReference type="RefSeq" id="WP_165767059.1">
    <property type="nucleotide sequence ID" value="NZ_FXWJ01000004.1"/>
</dbReference>
<keyword evidence="13" id="KW-1185">Reference proteome</keyword>
<evidence type="ECO:0000256" key="4">
    <source>
        <dbReference type="ARBA" id="ARBA00022692"/>
    </source>
</evidence>
<name>A0ABY1RF52_9MICO</name>
<evidence type="ECO:0000256" key="10">
    <source>
        <dbReference type="SAM" id="Phobius"/>
    </source>
</evidence>
<comment type="similarity">
    <text evidence="2">Belongs to the CpsC/CapA family.</text>
</comment>
<sequence>MTVHDYLGAIRKQWAVILILALLGAAGGYVYAQSMPSMYRSTSSAYASAAYGESTSELVQGSTYVQNLVQSYALIAKSPYVLQPVINDLDLDLSVAQLARTVTADTPLNTVVVDISVVNSDPELARAIADGIAKSLSDAVANISPKDAAQAASVQLTIISPASAPVNPVSPDVRLITGIGGVIGILLGLAWAVLRELVDTRIRSNSDIDLVTDLPLLAEIGRTSRDRRIAQVIRSSPNGITAEAFRSLCMSLAFADVDKPVASMVVTSALPGEGKSSVSVGLAMSLAESSGSVILVDGDLRNPSIAEYTGLDGTVGLTSVLLGDASLDEAVQPWGVPGLDILVAGAVPPNPNQLLASDTMRSTLDRLKSQYDFVVIDTSPVIPVTDPLWLVHETDGAIVVVRERRTKRQQLQKALSTLDSVGARVLGVVANDVRHHERTTYYTDDENARPRQSAPVLGARRRRPVAATTTEPTPETAGER</sequence>
<accession>A0ABY1RF52</accession>
<dbReference type="PANTHER" id="PTHR32309">
    <property type="entry name" value="TYROSINE-PROTEIN KINASE"/>
    <property type="match status" value="1"/>
</dbReference>
<keyword evidence="8 10" id="KW-0472">Membrane</keyword>
<evidence type="ECO:0000256" key="8">
    <source>
        <dbReference type="ARBA" id="ARBA00023136"/>
    </source>
</evidence>
<dbReference type="NCBIfam" id="TIGR01007">
    <property type="entry name" value="eps_fam"/>
    <property type="match status" value="1"/>
</dbReference>
<feature type="compositionally biased region" description="Low complexity" evidence="9">
    <location>
        <begin position="465"/>
        <end position="480"/>
    </location>
</feature>
<feature type="region of interest" description="Disordered" evidence="9">
    <location>
        <begin position="439"/>
        <end position="480"/>
    </location>
</feature>
<keyword evidence="7 10" id="KW-1133">Transmembrane helix</keyword>
<feature type="transmembrane region" description="Helical" evidence="10">
    <location>
        <begin position="175"/>
        <end position="194"/>
    </location>
</feature>
<evidence type="ECO:0000256" key="6">
    <source>
        <dbReference type="ARBA" id="ARBA00022840"/>
    </source>
</evidence>
<evidence type="ECO:0000256" key="9">
    <source>
        <dbReference type="SAM" id="MobiDB-lite"/>
    </source>
</evidence>
<dbReference type="CDD" id="cd05387">
    <property type="entry name" value="BY-kinase"/>
    <property type="match status" value="1"/>
</dbReference>
<gene>
    <name evidence="12" type="ORF">SAMN06295909_2931</name>
</gene>
<proteinExistence type="inferred from homology"/>
<dbReference type="Proteomes" id="UP000194464">
    <property type="component" value="Unassembled WGS sequence"/>
</dbReference>
<protein>
    <submittedName>
        <fullName evidence="12">Capsular exopolysaccharide family</fullName>
    </submittedName>
</protein>
<reference evidence="12 13" key="1">
    <citation type="submission" date="2017-04" db="EMBL/GenBank/DDBJ databases">
        <authorList>
            <person name="Varghese N."/>
            <person name="Submissions S."/>
        </authorList>
    </citation>
    <scope>NUCLEOTIDE SEQUENCE [LARGE SCALE GENOMIC DNA]</scope>
    <source>
        <strain evidence="12 13">VKM Ac-1784</strain>
    </source>
</reference>
<keyword evidence="6" id="KW-0067">ATP-binding</keyword>
<evidence type="ECO:0000256" key="5">
    <source>
        <dbReference type="ARBA" id="ARBA00022741"/>
    </source>
</evidence>
<comment type="subcellular location">
    <subcellularLocation>
        <location evidence="1">Cell membrane</location>
        <topology evidence="1">Multi-pass membrane protein</topology>
    </subcellularLocation>
</comment>
<evidence type="ECO:0000256" key="7">
    <source>
        <dbReference type="ARBA" id="ARBA00022989"/>
    </source>
</evidence>
<keyword evidence="3" id="KW-1003">Cell membrane</keyword>
<dbReference type="SUPFAM" id="SSF52540">
    <property type="entry name" value="P-loop containing nucleoside triphosphate hydrolases"/>
    <property type="match status" value="1"/>
</dbReference>
<feature type="domain" description="Polysaccharide chain length determinant N-terminal" evidence="11">
    <location>
        <begin position="5"/>
        <end position="89"/>
    </location>
</feature>
<dbReference type="Gene3D" id="3.40.50.300">
    <property type="entry name" value="P-loop containing nucleotide triphosphate hydrolases"/>
    <property type="match status" value="1"/>
</dbReference>
<dbReference type="InterPro" id="IPR027417">
    <property type="entry name" value="P-loop_NTPase"/>
</dbReference>
<evidence type="ECO:0000256" key="2">
    <source>
        <dbReference type="ARBA" id="ARBA00006683"/>
    </source>
</evidence>
<evidence type="ECO:0000313" key="12">
    <source>
        <dbReference type="EMBL" id="SMQ72666.1"/>
    </source>
</evidence>
<keyword evidence="4 10" id="KW-0812">Transmembrane</keyword>
<dbReference type="Pfam" id="PF10609">
    <property type="entry name" value="ParA"/>
    <property type="match status" value="1"/>
</dbReference>
<evidence type="ECO:0000256" key="3">
    <source>
        <dbReference type="ARBA" id="ARBA00022475"/>
    </source>
</evidence>
<dbReference type="EMBL" id="FXWJ01000004">
    <property type="protein sequence ID" value="SMQ72666.1"/>
    <property type="molecule type" value="Genomic_DNA"/>
</dbReference>
<keyword evidence="5" id="KW-0547">Nucleotide-binding</keyword>
<dbReference type="InterPro" id="IPR050445">
    <property type="entry name" value="Bact_polysacc_biosynth/exp"/>
</dbReference>